<keyword evidence="4" id="KW-1185">Reference proteome</keyword>
<dbReference type="EMBL" id="CAJVCH010432868">
    <property type="protein sequence ID" value="CAG7818869.1"/>
    <property type="molecule type" value="Genomic_DNA"/>
</dbReference>
<name>A0A8J2LAD4_9HEXA</name>
<protein>
    <submittedName>
        <fullName evidence="3">Uncharacterized protein</fullName>
    </submittedName>
</protein>
<gene>
    <name evidence="3" type="ORF">AFUS01_LOCUS29347</name>
</gene>
<evidence type="ECO:0000256" key="1">
    <source>
        <dbReference type="SAM" id="MobiDB-lite"/>
    </source>
</evidence>
<keyword evidence="2" id="KW-0812">Transmembrane</keyword>
<organism evidence="3 4">
    <name type="scientific">Allacma fusca</name>
    <dbReference type="NCBI Taxonomy" id="39272"/>
    <lineage>
        <taxon>Eukaryota</taxon>
        <taxon>Metazoa</taxon>
        <taxon>Ecdysozoa</taxon>
        <taxon>Arthropoda</taxon>
        <taxon>Hexapoda</taxon>
        <taxon>Collembola</taxon>
        <taxon>Symphypleona</taxon>
        <taxon>Sminthuridae</taxon>
        <taxon>Allacma</taxon>
    </lineage>
</organism>
<reference evidence="3" key="1">
    <citation type="submission" date="2021-06" db="EMBL/GenBank/DDBJ databases">
        <authorList>
            <person name="Hodson N. C."/>
            <person name="Mongue J. A."/>
            <person name="Jaron S. K."/>
        </authorList>
    </citation>
    <scope>NUCLEOTIDE SEQUENCE</scope>
</reference>
<feature type="transmembrane region" description="Helical" evidence="2">
    <location>
        <begin position="9"/>
        <end position="27"/>
    </location>
</feature>
<keyword evidence="2" id="KW-0472">Membrane</keyword>
<feature type="transmembrane region" description="Helical" evidence="2">
    <location>
        <begin position="96"/>
        <end position="118"/>
    </location>
</feature>
<evidence type="ECO:0000313" key="3">
    <source>
        <dbReference type="EMBL" id="CAG7818869.1"/>
    </source>
</evidence>
<comment type="caution">
    <text evidence="3">The sequence shown here is derived from an EMBL/GenBank/DDBJ whole genome shotgun (WGS) entry which is preliminary data.</text>
</comment>
<feature type="region of interest" description="Disordered" evidence="1">
    <location>
        <begin position="127"/>
        <end position="148"/>
    </location>
</feature>
<dbReference type="Proteomes" id="UP000708208">
    <property type="component" value="Unassembled WGS sequence"/>
</dbReference>
<proteinExistence type="predicted"/>
<accession>A0A8J2LAD4</accession>
<keyword evidence="2" id="KW-1133">Transmembrane helix</keyword>
<evidence type="ECO:0000313" key="4">
    <source>
        <dbReference type="Proteomes" id="UP000708208"/>
    </source>
</evidence>
<evidence type="ECO:0000256" key="2">
    <source>
        <dbReference type="SAM" id="Phobius"/>
    </source>
</evidence>
<sequence length="203" mass="22959">MAHNSYCQYFYLYVYSVGIFLHVNPVVTKPLSSFPSSQYYGNGNREASYDENILTTEESLTTEVNMTFETSTLPSDEDLSSSPVPEAEQPHSNKTAILVGILFAMTMIVKGVPVIIAYSIRWCSKSPEEDKTENGKEEEGKTESGLKKEIEKPIDCKILEVPLDLKQPAPSIEEKKEKRSEKDSFEEIDLRDTFICKQIDRAI</sequence>
<dbReference type="AlphaFoldDB" id="A0A8J2LAD4"/>